<dbReference type="Proteomes" id="UP000299102">
    <property type="component" value="Unassembled WGS sequence"/>
</dbReference>
<evidence type="ECO:0000313" key="2">
    <source>
        <dbReference type="EMBL" id="GBP14057.1"/>
    </source>
</evidence>
<dbReference type="AlphaFoldDB" id="A0A4C1TKT3"/>
<dbReference type="EMBL" id="BGZK01000061">
    <property type="protein sequence ID" value="GBP14057.1"/>
    <property type="molecule type" value="Genomic_DNA"/>
</dbReference>
<evidence type="ECO:0000256" key="1">
    <source>
        <dbReference type="SAM" id="MobiDB-lite"/>
    </source>
</evidence>
<name>A0A4C1TKT3_EUMVA</name>
<feature type="region of interest" description="Disordered" evidence="1">
    <location>
        <begin position="1"/>
        <end position="41"/>
    </location>
</feature>
<organism evidence="2 3">
    <name type="scientific">Eumeta variegata</name>
    <name type="common">Bagworm moth</name>
    <name type="synonym">Eumeta japonica</name>
    <dbReference type="NCBI Taxonomy" id="151549"/>
    <lineage>
        <taxon>Eukaryota</taxon>
        <taxon>Metazoa</taxon>
        <taxon>Ecdysozoa</taxon>
        <taxon>Arthropoda</taxon>
        <taxon>Hexapoda</taxon>
        <taxon>Insecta</taxon>
        <taxon>Pterygota</taxon>
        <taxon>Neoptera</taxon>
        <taxon>Endopterygota</taxon>
        <taxon>Lepidoptera</taxon>
        <taxon>Glossata</taxon>
        <taxon>Ditrysia</taxon>
        <taxon>Tineoidea</taxon>
        <taxon>Psychidae</taxon>
        <taxon>Oiketicinae</taxon>
        <taxon>Eumeta</taxon>
    </lineage>
</organism>
<sequence>MNSSHARAAASAAGGAGAAPPVASSAATSHSRRPAARFSDWRVAGGGRPALRLRANVVPFAGRAVSCESAIRFTSPLYMPALSRYAAAAARPRYESGAERAVRYEVQEGTSAAGAAAADEAADVALDRVRPPRPPRPPSSRFRRRGGAARRREGGRGAFRRSHSSAPTSVGAPPRHQTATSAAPRAVTQLASRRADRFDVGLSAEAVCVVTCAETLSSRPRPARRDSARSPTPVPAAPEPPPLAESPPAAPGPPAGRRADCTCAQMLSPMRVPSCDGC</sequence>
<comment type="caution">
    <text evidence="2">The sequence shown here is derived from an EMBL/GenBank/DDBJ whole genome shotgun (WGS) entry which is preliminary data.</text>
</comment>
<proteinExistence type="predicted"/>
<keyword evidence="3" id="KW-1185">Reference proteome</keyword>
<feature type="compositionally biased region" description="Pro residues" evidence="1">
    <location>
        <begin position="232"/>
        <end position="254"/>
    </location>
</feature>
<protein>
    <submittedName>
        <fullName evidence="2">Uncharacterized protein</fullName>
    </submittedName>
</protein>
<reference evidence="2 3" key="1">
    <citation type="journal article" date="2019" name="Commun. Biol.">
        <title>The bagworm genome reveals a unique fibroin gene that provides high tensile strength.</title>
        <authorList>
            <person name="Kono N."/>
            <person name="Nakamura H."/>
            <person name="Ohtoshi R."/>
            <person name="Tomita M."/>
            <person name="Numata K."/>
            <person name="Arakawa K."/>
        </authorList>
    </citation>
    <scope>NUCLEOTIDE SEQUENCE [LARGE SCALE GENOMIC DNA]</scope>
</reference>
<gene>
    <name evidence="2" type="ORF">EVAR_102738_1</name>
</gene>
<feature type="region of interest" description="Disordered" evidence="1">
    <location>
        <begin position="216"/>
        <end position="260"/>
    </location>
</feature>
<feature type="compositionally biased region" description="Low complexity" evidence="1">
    <location>
        <begin position="1"/>
        <end position="29"/>
    </location>
</feature>
<feature type="region of interest" description="Disordered" evidence="1">
    <location>
        <begin position="113"/>
        <end position="187"/>
    </location>
</feature>
<evidence type="ECO:0000313" key="3">
    <source>
        <dbReference type="Proteomes" id="UP000299102"/>
    </source>
</evidence>
<accession>A0A4C1TKT3</accession>